<feature type="region of interest" description="Disordered" evidence="1">
    <location>
        <begin position="1"/>
        <end position="25"/>
    </location>
</feature>
<organism evidence="2 3">
    <name type="scientific">Penicillium desertorum</name>
    <dbReference type="NCBI Taxonomy" id="1303715"/>
    <lineage>
        <taxon>Eukaryota</taxon>
        <taxon>Fungi</taxon>
        <taxon>Dikarya</taxon>
        <taxon>Ascomycota</taxon>
        <taxon>Pezizomycotina</taxon>
        <taxon>Eurotiomycetes</taxon>
        <taxon>Eurotiomycetidae</taxon>
        <taxon>Eurotiales</taxon>
        <taxon>Aspergillaceae</taxon>
        <taxon>Penicillium</taxon>
    </lineage>
</organism>
<gene>
    <name evidence="2" type="ORF">N7530_012186</name>
</gene>
<name>A0A9X0BGB9_9EURO</name>
<dbReference type="Proteomes" id="UP001147760">
    <property type="component" value="Unassembled WGS sequence"/>
</dbReference>
<feature type="compositionally biased region" description="Polar residues" evidence="1">
    <location>
        <begin position="1"/>
        <end position="10"/>
    </location>
</feature>
<dbReference type="EMBL" id="JAPWDO010000009">
    <property type="protein sequence ID" value="KAJ5456912.1"/>
    <property type="molecule type" value="Genomic_DNA"/>
</dbReference>
<reference evidence="2" key="2">
    <citation type="journal article" date="2023" name="IMA Fungus">
        <title>Comparative genomic study of the Penicillium genus elucidates a diverse pangenome and 15 lateral gene transfer events.</title>
        <authorList>
            <person name="Petersen C."/>
            <person name="Sorensen T."/>
            <person name="Nielsen M.R."/>
            <person name="Sondergaard T.E."/>
            <person name="Sorensen J.L."/>
            <person name="Fitzpatrick D.A."/>
            <person name="Frisvad J.C."/>
            <person name="Nielsen K.L."/>
        </authorList>
    </citation>
    <scope>NUCLEOTIDE SEQUENCE</scope>
    <source>
        <strain evidence="2">IBT 17660</strain>
    </source>
</reference>
<protein>
    <submittedName>
        <fullName evidence="2">Uncharacterized protein</fullName>
    </submittedName>
</protein>
<evidence type="ECO:0000313" key="3">
    <source>
        <dbReference type="Proteomes" id="UP001147760"/>
    </source>
</evidence>
<proteinExistence type="predicted"/>
<sequence length="60" mass="6683">MADPSSSNQYAAAMQPAPNRDWHAKRDAIVKDQAVDLPEIGSFNLYKITPPLKERTELDA</sequence>
<evidence type="ECO:0000313" key="2">
    <source>
        <dbReference type="EMBL" id="KAJ5456912.1"/>
    </source>
</evidence>
<accession>A0A9X0BGB9</accession>
<evidence type="ECO:0000256" key="1">
    <source>
        <dbReference type="SAM" id="MobiDB-lite"/>
    </source>
</evidence>
<dbReference type="AlphaFoldDB" id="A0A9X0BGB9"/>
<reference evidence="2" key="1">
    <citation type="submission" date="2022-12" db="EMBL/GenBank/DDBJ databases">
        <authorList>
            <person name="Petersen C."/>
        </authorList>
    </citation>
    <scope>NUCLEOTIDE SEQUENCE</scope>
    <source>
        <strain evidence="2">IBT 17660</strain>
    </source>
</reference>
<keyword evidence="3" id="KW-1185">Reference proteome</keyword>
<dbReference type="OrthoDB" id="4366008at2759"/>
<comment type="caution">
    <text evidence="2">The sequence shown here is derived from an EMBL/GenBank/DDBJ whole genome shotgun (WGS) entry which is preliminary data.</text>
</comment>